<feature type="domain" description="Peptidase C1A papain C-terminal" evidence="3">
    <location>
        <begin position="39"/>
        <end position="241"/>
    </location>
</feature>
<dbReference type="KEGG" id="agv:OJF2_74770"/>
<feature type="region of interest" description="Disordered" evidence="1">
    <location>
        <begin position="273"/>
        <end position="328"/>
    </location>
</feature>
<evidence type="ECO:0000313" key="5">
    <source>
        <dbReference type="Proteomes" id="UP000324233"/>
    </source>
</evidence>
<dbReference type="Proteomes" id="UP000324233">
    <property type="component" value="Chromosome"/>
</dbReference>
<dbReference type="InterPro" id="IPR000668">
    <property type="entry name" value="Peptidase_C1A_C"/>
</dbReference>
<dbReference type="GO" id="GO:0008234">
    <property type="term" value="F:cysteine-type peptidase activity"/>
    <property type="evidence" value="ECO:0007669"/>
    <property type="project" value="InterPro"/>
</dbReference>
<dbReference type="CDD" id="cd02619">
    <property type="entry name" value="Peptidase_C1"/>
    <property type="match status" value="1"/>
</dbReference>
<dbReference type="AlphaFoldDB" id="A0A5B9WE98"/>
<feature type="signal peptide" evidence="2">
    <location>
        <begin position="1"/>
        <end position="27"/>
    </location>
</feature>
<evidence type="ECO:0000256" key="2">
    <source>
        <dbReference type="SAM" id="SignalP"/>
    </source>
</evidence>
<dbReference type="Pfam" id="PF00112">
    <property type="entry name" value="Peptidase_C1"/>
    <property type="match status" value="1"/>
</dbReference>
<reference evidence="4 5" key="1">
    <citation type="submission" date="2019-08" db="EMBL/GenBank/DDBJ databases">
        <title>Deep-cultivation of Planctomycetes and their phenomic and genomic characterization uncovers novel biology.</title>
        <authorList>
            <person name="Wiegand S."/>
            <person name="Jogler M."/>
            <person name="Boedeker C."/>
            <person name="Pinto D."/>
            <person name="Vollmers J."/>
            <person name="Rivas-Marin E."/>
            <person name="Kohn T."/>
            <person name="Peeters S.H."/>
            <person name="Heuer A."/>
            <person name="Rast P."/>
            <person name="Oberbeckmann S."/>
            <person name="Bunk B."/>
            <person name="Jeske O."/>
            <person name="Meyerdierks A."/>
            <person name="Storesund J.E."/>
            <person name="Kallscheuer N."/>
            <person name="Luecker S."/>
            <person name="Lage O.M."/>
            <person name="Pohl T."/>
            <person name="Merkel B.J."/>
            <person name="Hornburger P."/>
            <person name="Mueller R.-W."/>
            <person name="Bruemmer F."/>
            <person name="Labrenz M."/>
            <person name="Spormann A.M."/>
            <person name="Op den Camp H."/>
            <person name="Overmann J."/>
            <person name="Amann R."/>
            <person name="Jetten M.S.M."/>
            <person name="Mascher T."/>
            <person name="Medema M.H."/>
            <person name="Devos D.P."/>
            <person name="Kaster A.-K."/>
            <person name="Ovreas L."/>
            <person name="Rohde M."/>
            <person name="Galperin M.Y."/>
            <person name="Jogler C."/>
        </authorList>
    </citation>
    <scope>NUCLEOTIDE SEQUENCE [LARGE SCALE GENOMIC DNA]</scope>
    <source>
        <strain evidence="4 5">OJF2</strain>
    </source>
</reference>
<evidence type="ECO:0000256" key="1">
    <source>
        <dbReference type="SAM" id="MobiDB-lite"/>
    </source>
</evidence>
<dbReference type="SUPFAM" id="SSF54001">
    <property type="entry name" value="Cysteine proteinases"/>
    <property type="match status" value="1"/>
</dbReference>
<dbReference type="RefSeq" id="WP_168222255.1">
    <property type="nucleotide sequence ID" value="NZ_CP042997.1"/>
</dbReference>
<evidence type="ECO:0000259" key="3">
    <source>
        <dbReference type="Pfam" id="PF00112"/>
    </source>
</evidence>
<dbReference type="GO" id="GO:0006508">
    <property type="term" value="P:proteolysis"/>
    <property type="evidence" value="ECO:0007669"/>
    <property type="project" value="UniProtKB-KW"/>
</dbReference>
<gene>
    <name evidence="4" type="ORF">OJF2_74770</name>
</gene>
<dbReference type="InterPro" id="IPR021345">
    <property type="entry name" value="DUF2961"/>
</dbReference>
<keyword evidence="2" id="KW-0732">Signal</keyword>
<keyword evidence="5" id="KW-1185">Reference proteome</keyword>
<keyword evidence="4" id="KW-0378">Hydrolase</keyword>
<feature type="chain" id="PRO_5022703587" evidence="2">
    <location>
        <begin position="28"/>
        <end position="844"/>
    </location>
</feature>
<protein>
    <submittedName>
        <fullName evidence="4">Papain family cysteine protease</fullName>
    </submittedName>
</protein>
<organism evidence="4 5">
    <name type="scientific">Aquisphaera giovannonii</name>
    <dbReference type="NCBI Taxonomy" id="406548"/>
    <lineage>
        <taxon>Bacteria</taxon>
        <taxon>Pseudomonadati</taxon>
        <taxon>Planctomycetota</taxon>
        <taxon>Planctomycetia</taxon>
        <taxon>Isosphaerales</taxon>
        <taxon>Isosphaeraceae</taxon>
        <taxon>Aquisphaera</taxon>
    </lineage>
</organism>
<dbReference type="Gene3D" id="2.60.120.260">
    <property type="entry name" value="Galactose-binding domain-like"/>
    <property type="match status" value="1"/>
</dbReference>
<dbReference type="InterPro" id="IPR038765">
    <property type="entry name" value="Papain-like_cys_pep_sf"/>
</dbReference>
<dbReference type="Gene3D" id="2.60.120.1390">
    <property type="match status" value="1"/>
</dbReference>
<keyword evidence="4" id="KW-0645">Protease</keyword>
<dbReference type="Gene3D" id="3.90.70.10">
    <property type="entry name" value="Cysteine proteinases"/>
    <property type="match status" value="1"/>
</dbReference>
<dbReference type="EMBL" id="CP042997">
    <property type="protein sequence ID" value="QEH38867.1"/>
    <property type="molecule type" value="Genomic_DNA"/>
</dbReference>
<dbReference type="Pfam" id="PF11175">
    <property type="entry name" value="DUF2961"/>
    <property type="match status" value="1"/>
</dbReference>
<accession>A0A5B9WE98</accession>
<name>A0A5B9WE98_9BACT</name>
<sequence precursor="true">MGRTRSRLSAAMPLALFIVLHGPPAHADGPGDGPHVAATSVDLRPEFGRYHLTTRRQGHRGTCSAFALTGAIEFAAARQRGEGIPLSVEFLNWASNREVGAKEDGGFFSDLWKGAQAHGVCPESDMPYAATFDPGIRPGEPALKNAQALKELGLRLHWIKEWDPRKGLNDAQLAAVKRTLRDGWPVSGGFLWPKEERWDGGVLRMAPRDAVRDGHSVLLVGYRDDASRPGGGVFLIRNSAGPGVDGMMTFAYAKEYMNDAVWVESRARRAAADDAPAKRDAQLARSAGGPQAADLPSRDILGGLAAPPEGRSRRVSSNEQPRWGDGNMDMTWLQPGQVLELPLLEGPGVITHMWFTSHAGRVIELNALSLRIYWDGRKEPGVEAPLGDFFAAGQGRPAPVESIPVQVSPTGSLTCFWKMPFEKSARIVIANDNPDRGAGLYWQVDWTRLDALPPGTSYFHAQYRREYPAAVGHDYLIADLAGSGKYVGTVLSVTLAQDGWFGEGDDFFFIDGESVPGLQGTGSEDYFNDAWGFRPRTGPWFGQPRWQGDRAGDSGVAYRWHVPDPVHFAKSLRLTIEHKGNYEDDLQGFYLERPDFLSSVAFWYQAGEPKRFASLPPWNERRVPWRHEHFVRAFREARATGTAKPEIRTEGMFGARPLLAWPNREPGARLTIPFAVAEDGRYAARLSGMQGPEYGKYEILVDGKRVADADLRSPGDDELDLLLGTVELTAGKHQIAFLSEDGRPLAVEMLRLLKLPPPATRPVKTHNEAHFVRLGIGRAIYAYRLAFDRVPESLDELVRSGLMPDRFLRDENEKPLKSRREGGHLVVESPGGWTHRWQGLDPRR</sequence>
<feature type="compositionally biased region" description="Basic and acidic residues" evidence="1">
    <location>
        <begin position="273"/>
        <end position="282"/>
    </location>
</feature>
<proteinExistence type="predicted"/>
<evidence type="ECO:0000313" key="4">
    <source>
        <dbReference type="EMBL" id="QEH38867.1"/>
    </source>
</evidence>